<dbReference type="InterPro" id="IPR003593">
    <property type="entry name" value="AAA+_ATPase"/>
</dbReference>
<organism evidence="13 14">
    <name type="scientific">Candidatus Liberibacter ctenarytainae</name>
    <dbReference type="NCBI Taxonomy" id="2020335"/>
    <lineage>
        <taxon>Bacteria</taxon>
        <taxon>Pseudomonadati</taxon>
        <taxon>Pseudomonadota</taxon>
        <taxon>Alphaproteobacteria</taxon>
        <taxon>Hyphomicrobiales</taxon>
        <taxon>Rhizobiaceae</taxon>
        <taxon>Liberibacter</taxon>
    </lineage>
</organism>
<evidence type="ECO:0000313" key="14">
    <source>
        <dbReference type="Proteomes" id="UP000736856"/>
    </source>
</evidence>
<keyword evidence="2" id="KW-0813">Transport</keyword>
<dbReference type="PANTHER" id="PTHR43394">
    <property type="entry name" value="ATP-DEPENDENT PERMEASE MDL1, MITOCHONDRIAL"/>
    <property type="match status" value="1"/>
</dbReference>
<evidence type="ECO:0000256" key="9">
    <source>
        <dbReference type="ARBA" id="ARBA00023136"/>
    </source>
</evidence>
<evidence type="ECO:0000259" key="12">
    <source>
        <dbReference type="PROSITE" id="PS50929"/>
    </source>
</evidence>
<dbReference type="PROSITE" id="PS50893">
    <property type="entry name" value="ABC_TRANSPORTER_2"/>
    <property type="match status" value="1"/>
</dbReference>
<dbReference type="GO" id="GO:0005886">
    <property type="term" value="C:plasma membrane"/>
    <property type="evidence" value="ECO:0007669"/>
    <property type="project" value="UniProtKB-SubCell"/>
</dbReference>
<sequence>MKRTIKKGEPIISLSRFLLSYLRHCWLFFIGSFIAALIYANIILQIPLLLTSSLKEESLVFSLSLMYMLLLLAFVSAMRYYCAAIFSERMVLFMQRDLVAKFIQSSPSFFCLRSGGEVISTLVKDSERIKTILSITVTLVLRNIIMFVGSIVKMMGINLDLALKVVGVVCLIITTLIFIAKYMGNRIFILQQHEDRAFNLISDTIKSLMVLQSFNAEKELMRRYNTQAEKTYQYTLRLLLGRICIIFLSVFALSIGISMVLMLGAHRFSIQTMSGEDLAQFAIYALMAIGSIRSSSGFFGAVLRSVDSIKQLRDFMMCQVDIPSSKSSIKIPSPSPGSVSFRNVSFVYPGASERTVLKNIDFTVQPGETAALVGLSGAGKTSILYLAMRFYDPSSGSIELDGIDIRHMSLKDVRQYITWIPQSPMIINASMHDNIAIGLPGATRAEVQQAAIDAQAHEFITCLDQGYETILGDNTVILSTGQIHRIAIARAFLRDSPILLIDEMGSALDIENESKIWKVLREKRKRRTTIFISHRFSSIQETDTVFVLRDGIICEKGTHDKLVQKSSFYSHLVGLQRSKAI</sequence>
<feature type="transmembrane region" description="Helical" evidence="10">
    <location>
        <begin position="161"/>
        <end position="180"/>
    </location>
</feature>
<evidence type="ECO:0000256" key="7">
    <source>
        <dbReference type="ARBA" id="ARBA00022840"/>
    </source>
</evidence>
<evidence type="ECO:0000256" key="1">
    <source>
        <dbReference type="ARBA" id="ARBA00004651"/>
    </source>
</evidence>
<dbReference type="Pfam" id="PF00664">
    <property type="entry name" value="ABC_membrane"/>
    <property type="match status" value="1"/>
</dbReference>
<evidence type="ECO:0000256" key="10">
    <source>
        <dbReference type="SAM" id="Phobius"/>
    </source>
</evidence>
<evidence type="ECO:0000256" key="3">
    <source>
        <dbReference type="ARBA" id="ARBA00022475"/>
    </source>
</evidence>
<dbReference type="SMART" id="SM00382">
    <property type="entry name" value="AAA"/>
    <property type="match status" value="1"/>
</dbReference>
<keyword evidence="6" id="KW-0547">Nucleotide-binding</keyword>
<proteinExistence type="predicted"/>
<dbReference type="Proteomes" id="UP000736856">
    <property type="component" value="Unassembled WGS sequence"/>
</dbReference>
<evidence type="ECO:0000256" key="4">
    <source>
        <dbReference type="ARBA" id="ARBA00022597"/>
    </source>
</evidence>
<dbReference type="SUPFAM" id="SSF52540">
    <property type="entry name" value="P-loop containing nucleoside triphosphate hydrolases"/>
    <property type="match status" value="1"/>
</dbReference>
<dbReference type="InterPro" id="IPR039421">
    <property type="entry name" value="Type_1_exporter"/>
</dbReference>
<gene>
    <name evidence="13" type="ORF">EU981_04400</name>
</gene>
<keyword evidence="7 13" id="KW-0067">ATP-binding</keyword>
<comment type="caution">
    <text evidence="13">The sequence shown here is derived from an EMBL/GenBank/DDBJ whole genome shotgun (WGS) entry which is preliminary data.</text>
</comment>
<feature type="transmembrane region" description="Helical" evidence="10">
    <location>
        <begin position="281"/>
        <end position="303"/>
    </location>
</feature>
<evidence type="ECO:0000313" key="13">
    <source>
        <dbReference type="EMBL" id="MBL0849295.1"/>
    </source>
</evidence>
<protein>
    <submittedName>
        <fullName evidence="13">ATP-binding cassette domain-containing protein</fullName>
    </submittedName>
</protein>
<dbReference type="GO" id="GO:0005524">
    <property type="term" value="F:ATP binding"/>
    <property type="evidence" value="ECO:0007669"/>
    <property type="project" value="UniProtKB-KW"/>
</dbReference>
<dbReference type="FunFam" id="3.40.50.300:FF:000221">
    <property type="entry name" value="Multidrug ABC transporter ATP-binding protein"/>
    <property type="match status" value="1"/>
</dbReference>
<keyword evidence="3" id="KW-1003">Cell membrane</keyword>
<keyword evidence="4" id="KW-0762">Sugar transport</keyword>
<dbReference type="Gene3D" id="3.40.50.300">
    <property type="entry name" value="P-loop containing nucleotide triphosphate hydrolases"/>
    <property type="match status" value="1"/>
</dbReference>
<dbReference type="Gene3D" id="1.20.1560.10">
    <property type="entry name" value="ABC transporter type 1, transmembrane domain"/>
    <property type="match status" value="1"/>
</dbReference>
<feature type="domain" description="ABC transmembrane type-1" evidence="12">
    <location>
        <begin position="27"/>
        <end position="304"/>
    </location>
</feature>
<comment type="subcellular location">
    <subcellularLocation>
        <location evidence="1">Cell membrane</location>
        <topology evidence="1">Multi-pass membrane protein</topology>
    </subcellularLocation>
</comment>
<evidence type="ECO:0000256" key="5">
    <source>
        <dbReference type="ARBA" id="ARBA00022692"/>
    </source>
</evidence>
<evidence type="ECO:0000256" key="6">
    <source>
        <dbReference type="ARBA" id="ARBA00022741"/>
    </source>
</evidence>
<keyword evidence="9 10" id="KW-0472">Membrane</keyword>
<dbReference type="GO" id="GO:0015421">
    <property type="term" value="F:ABC-type oligopeptide transporter activity"/>
    <property type="evidence" value="ECO:0007669"/>
    <property type="project" value="TreeGrafter"/>
</dbReference>
<keyword evidence="8 10" id="KW-1133">Transmembrane helix</keyword>
<dbReference type="InterPro" id="IPR036640">
    <property type="entry name" value="ABC1_TM_sf"/>
</dbReference>
<feature type="transmembrane region" description="Helical" evidence="10">
    <location>
        <begin position="64"/>
        <end position="86"/>
    </location>
</feature>
<name>A0A937DHC4_9HYPH</name>
<dbReference type="PANTHER" id="PTHR43394:SF1">
    <property type="entry name" value="ATP-BINDING CASSETTE SUB-FAMILY B MEMBER 10, MITOCHONDRIAL"/>
    <property type="match status" value="1"/>
</dbReference>
<dbReference type="Pfam" id="PF00005">
    <property type="entry name" value="ABC_tran"/>
    <property type="match status" value="1"/>
</dbReference>
<feature type="transmembrane region" description="Helical" evidence="10">
    <location>
        <begin position="132"/>
        <end position="155"/>
    </location>
</feature>
<evidence type="ECO:0000259" key="11">
    <source>
        <dbReference type="PROSITE" id="PS50893"/>
    </source>
</evidence>
<evidence type="ECO:0000256" key="8">
    <source>
        <dbReference type="ARBA" id="ARBA00022989"/>
    </source>
</evidence>
<keyword evidence="5 10" id="KW-0812">Transmembrane</keyword>
<dbReference type="InterPro" id="IPR011527">
    <property type="entry name" value="ABC1_TM_dom"/>
</dbReference>
<dbReference type="InterPro" id="IPR003439">
    <property type="entry name" value="ABC_transporter-like_ATP-bd"/>
</dbReference>
<feature type="transmembrane region" description="Helical" evidence="10">
    <location>
        <begin position="21"/>
        <end position="44"/>
    </location>
</feature>
<dbReference type="AlphaFoldDB" id="A0A937DHC4"/>
<reference evidence="13" key="1">
    <citation type="submission" date="2019-02" db="EMBL/GenBank/DDBJ databases">
        <title>A novel Candidatus Liberibacter species associated with the New Zealand native fuchsia psyllid, Ctenarytaina fuchsiae.</title>
        <authorList>
            <person name="Thompson S.M."/>
            <person name="Jorgensen N."/>
            <person name="David C."/>
            <person name="Bulman S.R."/>
            <person name="Smith G.R."/>
        </authorList>
    </citation>
    <scope>NUCLEOTIDE SEQUENCE</scope>
    <source>
        <strain evidence="13">Oxford</strain>
    </source>
</reference>
<dbReference type="EMBL" id="SEOL01000009">
    <property type="protein sequence ID" value="MBL0849295.1"/>
    <property type="molecule type" value="Genomic_DNA"/>
</dbReference>
<dbReference type="PROSITE" id="PS50929">
    <property type="entry name" value="ABC_TM1F"/>
    <property type="match status" value="1"/>
</dbReference>
<dbReference type="SUPFAM" id="SSF90123">
    <property type="entry name" value="ABC transporter transmembrane region"/>
    <property type="match status" value="1"/>
</dbReference>
<evidence type="ECO:0000256" key="2">
    <source>
        <dbReference type="ARBA" id="ARBA00022448"/>
    </source>
</evidence>
<accession>A0A937DHC4</accession>
<feature type="domain" description="ABC transporter" evidence="11">
    <location>
        <begin position="339"/>
        <end position="575"/>
    </location>
</feature>
<dbReference type="GO" id="GO:0016887">
    <property type="term" value="F:ATP hydrolysis activity"/>
    <property type="evidence" value="ECO:0007669"/>
    <property type="project" value="InterPro"/>
</dbReference>
<dbReference type="InterPro" id="IPR027417">
    <property type="entry name" value="P-loop_NTPase"/>
</dbReference>
<feature type="transmembrane region" description="Helical" evidence="10">
    <location>
        <begin position="239"/>
        <end position="261"/>
    </location>
</feature>